<reference evidence="2" key="1">
    <citation type="submission" date="2023-04" db="EMBL/GenBank/DDBJ databases">
        <title>Black Yeasts Isolated from many extreme environments.</title>
        <authorList>
            <person name="Coleine C."/>
            <person name="Stajich J.E."/>
            <person name="Selbmann L."/>
        </authorList>
    </citation>
    <scope>NUCLEOTIDE SEQUENCE</scope>
    <source>
        <strain evidence="2">CCFEE 5312</strain>
    </source>
</reference>
<keyword evidence="3" id="KW-1185">Reference proteome</keyword>
<comment type="caution">
    <text evidence="2">The sequence shown here is derived from an EMBL/GenBank/DDBJ whole genome shotgun (WGS) entry which is preliminary data.</text>
</comment>
<feature type="compositionally biased region" description="Basic and acidic residues" evidence="1">
    <location>
        <begin position="24"/>
        <end position="51"/>
    </location>
</feature>
<evidence type="ECO:0000256" key="1">
    <source>
        <dbReference type="SAM" id="MobiDB-lite"/>
    </source>
</evidence>
<dbReference type="AlphaFoldDB" id="A0AAJ0G4C2"/>
<feature type="compositionally biased region" description="Polar residues" evidence="1">
    <location>
        <begin position="141"/>
        <end position="153"/>
    </location>
</feature>
<gene>
    <name evidence="2" type="ORF">LTR09_011673</name>
</gene>
<feature type="compositionally biased region" description="Polar residues" evidence="1">
    <location>
        <begin position="297"/>
        <end position="307"/>
    </location>
</feature>
<evidence type="ECO:0000313" key="2">
    <source>
        <dbReference type="EMBL" id="KAK3046870.1"/>
    </source>
</evidence>
<name>A0AAJ0G4C2_9PEZI</name>
<accession>A0AAJ0G4C2</accession>
<evidence type="ECO:0000313" key="3">
    <source>
        <dbReference type="Proteomes" id="UP001271007"/>
    </source>
</evidence>
<dbReference type="Proteomes" id="UP001271007">
    <property type="component" value="Unassembled WGS sequence"/>
</dbReference>
<feature type="compositionally biased region" description="Polar residues" evidence="1">
    <location>
        <begin position="166"/>
        <end position="177"/>
    </location>
</feature>
<sequence>MSAEPPSDGAISIRVSSRPPKPKKFPDDFRGERVVYFGEDGRPEPTAKRQAEPAVEQPLPKRRGRPPKKIQGDTENAHGSSPDHQSSRSSTPRVPPTKKSFSENSSTPYQPSTTAAIVNSPLVKELGNAREDLGTADTRPQDPSSVPPRSTRSGLEDYQSPEDNESNAQALPANTQPLARAATPLEPVRQEDDASIAVTMPTSGLPLYKTPQDRQANEPQTQDAGTSYYRAATVEGVMQGPGTPEPLIASIELVDTQPHGFRGIDAANQCEHQRPQDEVVQLGMRLKEFYTLLDSQSQSNADTANQSEKLDKEERELKALEEQVSRKAEEVALHRSMLHEMREALEKQDAEIARETKKLLRRD</sequence>
<feature type="region of interest" description="Disordered" evidence="1">
    <location>
        <begin position="1"/>
        <end position="225"/>
    </location>
</feature>
<feature type="compositionally biased region" description="Polar residues" evidence="1">
    <location>
        <begin position="102"/>
        <end position="117"/>
    </location>
</feature>
<proteinExistence type="predicted"/>
<organism evidence="2 3">
    <name type="scientific">Extremus antarcticus</name>
    <dbReference type="NCBI Taxonomy" id="702011"/>
    <lineage>
        <taxon>Eukaryota</taxon>
        <taxon>Fungi</taxon>
        <taxon>Dikarya</taxon>
        <taxon>Ascomycota</taxon>
        <taxon>Pezizomycotina</taxon>
        <taxon>Dothideomycetes</taxon>
        <taxon>Dothideomycetidae</taxon>
        <taxon>Mycosphaerellales</taxon>
        <taxon>Extremaceae</taxon>
        <taxon>Extremus</taxon>
    </lineage>
</organism>
<protein>
    <submittedName>
        <fullName evidence="2">Uncharacterized protein</fullName>
    </submittedName>
</protein>
<feature type="region of interest" description="Disordered" evidence="1">
    <location>
        <begin position="297"/>
        <end position="316"/>
    </location>
</feature>
<dbReference type="EMBL" id="JAWDJX010000076">
    <property type="protein sequence ID" value="KAK3046870.1"/>
    <property type="molecule type" value="Genomic_DNA"/>
</dbReference>